<sequence length="53" mass="5632">ELEDSTGQSVALVENGLIKEFILTSPPSTGDTILLEDGFNLLLEDGSNILLEA</sequence>
<protein>
    <submittedName>
        <fullName evidence="1">Uncharacterized protein</fullName>
    </submittedName>
</protein>
<organism evidence="1">
    <name type="scientific">marine sediment metagenome</name>
    <dbReference type="NCBI Taxonomy" id="412755"/>
    <lineage>
        <taxon>unclassified sequences</taxon>
        <taxon>metagenomes</taxon>
        <taxon>ecological metagenomes</taxon>
    </lineage>
</organism>
<proteinExistence type="predicted"/>
<name>X0X4L1_9ZZZZ</name>
<evidence type="ECO:0000313" key="1">
    <source>
        <dbReference type="EMBL" id="GAG31573.1"/>
    </source>
</evidence>
<dbReference type="EMBL" id="BARS01047982">
    <property type="protein sequence ID" value="GAG31573.1"/>
    <property type="molecule type" value="Genomic_DNA"/>
</dbReference>
<gene>
    <name evidence="1" type="ORF">S01H1_71995</name>
</gene>
<feature type="non-terminal residue" evidence="1">
    <location>
        <position position="1"/>
    </location>
</feature>
<dbReference type="AlphaFoldDB" id="X0X4L1"/>
<accession>X0X4L1</accession>
<reference evidence="1" key="1">
    <citation type="journal article" date="2014" name="Front. Microbiol.">
        <title>High frequency of phylogenetically diverse reductive dehalogenase-homologous genes in deep subseafloor sedimentary metagenomes.</title>
        <authorList>
            <person name="Kawai M."/>
            <person name="Futagami T."/>
            <person name="Toyoda A."/>
            <person name="Takaki Y."/>
            <person name="Nishi S."/>
            <person name="Hori S."/>
            <person name="Arai W."/>
            <person name="Tsubouchi T."/>
            <person name="Morono Y."/>
            <person name="Uchiyama I."/>
            <person name="Ito T."/>
            <person name="Fujiyama A."/>
            <person name="Inagaki F."/>
            <person name="Takami H."/>
        </authorList>
    </citation>
    <scope>NUCLEOTIDE SEQUENCE</scope>
    <source>
        <strain evidence="1">Expedition CK06-06</strain>
    </source>
</reference>
<comment type="caution">
    <text evidence="1">The sequence shown here is derived from an EMBL/GenBank/DDBJ whole genome shotgun (WGS) entry which is preliminary data.</text>
</comment>